<name>A0A2M8S048_9PAST</name>
<evidence type="ECO:0008006" key="3">
    <source>
        <dbReference type="Google" id="ProtNLM"/>
    </source>
</evidence>
<gene>
    <name evidence="1" type="ORF">CVP05_10820</name>
</gene>
<dbReference type="RefSeq" id="WP_100289583.1">
    <property type="nucleotide sequence ID" value="NZ_PHHA01000028.1"/>
</dbReference>
<evidence type="ECO:0000313" key="1">
    <source>
        <dbReference type="EMBL" id="PJG84505.1"/>
    </source>
</evidence>
<dbReference type="EMBL" id="PHHA01000028">
    <property type="protein sequence ID" value="PJG84505.1"/>
    <property type="molecule type" value="Genomic_DNA"/>
</dbReference>
<organism evidence="1 2">
    <name type="scientific">Conservatibacter flavescens</name>
    <dbReference type="NCBI Taxonomy" id="28161"/>
    <lineage>
        <taxon>Bacteria</taxon>
        <taxon>Pseudomonadati</taxon>
        <taxon>Pseudomonadota</taxon>
        <taxon>Gammaproteobacteria</taxon>
        <taxon>Pasteurellales</taxon>
        <taxon>Pasteurellaceae</taxon>
        <taxon>Conservatibacter</taxon>
    </lineage>
</organism>
<proteinExistence type="predicted"/>
<dbReference type="OrthoDB" id="3251881at2"/>
<reference evidence="1 2" key="1">
    <citation type="submission" date="2017-11" db="EMBL/GenBank/DDBJ databases">
        <title>Reclassification of Bisgaard taxon 7 as Conservatibacter flavescens gen. nov., sp. nov.</title>
        <authorList>
            <person name="Christensen H."/>
        </authorList>
    </citation>
    <scope>NUCLEOTIDE SEQUENCE [LARGE SCALE GENOMIC DNA]</scope>
    <source>
        <strain evidence="1 2">7_4</strain>
    </source>
</reference>
<protein>
    <recommendedName>
        <fullName evidence="3">Lipopolysaccharide biosynthesis protein</fullName>
    </recommendedName>
</protein>
<comment type="caution">
    <text evidence="1">The sequence shown here is derived from an EMBL/GenBank/DDBJ whole genome shotgun (WGS) entry which is preliminary data.</text>
</comment>
<keyword evidence="2" id="KW-1185">Reference proteome</keyword>
<dbReference type="AlphaFoldDB" id="A0A2M8S048"/>
<sequence>MKNQEQKNILLALSTVHGISDLIHKNLEHYGFNVINIARYDRKERPFEYPSIMDNIKVKFRKIFLKDKEAKLKLQSEILKKELVSLLGDNKVDYSLFFLAQCFSQDFLKYVKSRTKENGMINYQWDGMRRYPSVLDRLEVFDRCYVFDADDLQLDPKLKSITNFYFDYDLAPLPCEYDFYFLGGHKSDRCELMVNFAKYAEKMHWNINFNVVYDGNNQNLYPKNVTLLKPGETLSFEENLYMARKSKVLLDFVISDHKGLSLRVFEALGHNKKLITTNKEVKKYDFYHPNNIFILDNNFDDIQDFLAKPFICIDQHIKEKYSFGNWIRYILDITPHIPINLPKE</sequence>
<evidence type="ECO:0000313" key="2">
    <source>
        <dbReference type="Proteomes" id="UP000229329"/>
    </source>
</evidence>
<accession>A0A2M8S048</accession>
<dbReference type="Proteomes" id="UP000229329">
    <property type="component" value="Unassembled WGS sequence"/>
</dbReference>